<dbReference type="Gene3D" id="3.40.830.10">
    <property type="entry name" value="LigB-like"/>
    <property type="match status" value="1"/>
</dbReference>
<sequence>MTNASPRLPTVFISHGGGPWPWMPAAAPAYAQLTDELRRLPSLWPTARAIVMVSAHWEAPRFTVQGAAQPGMIYDYYGFPPETYQIHYRSPGEPALAQRVAMLLGGAGLPASIDPERGYDHGMYSPMQVMYPRAQLPTVQLSLREGLDPEQHLALGRALAPLRDEGVLLIGSGLSYHNLRHFGPDGAAASATFDQWLGDTAALTGEARNQRLRDWSQAPAARLAHPREEHLLPFMFAAGAAENEAAVRTYHQRDFRGGLTVSNFVFGLPA</sequence>
<reference evidence="7 8" key="1">
    <citation type="submission" date="2018-03" db="EMBL/GenBank/DDBJ databases">
        <title>Genome sequencing of Ottowia sp.</title>
        <authorList>
            <person name="Kim S.-J."/>
            <person name="Heo J."/>
            <person name="Kwon S.-W."/>
        </authorList>
    </citation>
    <scope>NUCLEOTIDE SEQUENCE [LARGE SCALE GENOMIC DNA]</scope>
    <source>
        <strain evidence="7 8">KADR8-3</strain>
    </source>
</reference>
<gene>
    <name evidence="7" type="ORF">C6570_15230</name>
</gene>
<comment type="cofactor">
    <cofactor evidence="1">
        <name>Zn(2+)</name>
        <dbReference type="ChEBI" id="CHEBI:29105"/>
    </cofactor>
</comment>
<accession>A0A2S0MI96</accession>
<dbReference type="EMBL" id="CP027666">
    <property type="protein sequence ID" value="AVO35423.1"/>
    <property type="molecule type" value="Genomic_DNA"/>
</dbReference>
<keyword evidence="5" id="KW-0560">Oxidoreductase</keyword>
<evidence type="ECO:0000313" key="7">
    <source>
        <dbReference type="EMBL" id="AVO35423.1"/>
    </source>
</evidence>
<dbReference type="PANTHER" id="PTHR30096">
    <property type="entry name" value="4,5-DOPA DIOXYGENASE EXTRADIOL-LIKE PROTEIN"/>
    <property type="match status" value="1"/>
</dbReference>
<keyword evidence="4" id="KW-0862">Zinc</keyword>
<keyword evidence="3" id="KW-0479">Metal-binding</keyword>
<organism evidence="7 8">
    <name type="scientific">Ottowia oryzae</name>
    <dbReference type="NCBI Taxonomy" id="2109914"/>
    <lineage>
        <taxon>Bacteria</taxon>
        <taxon>Pseudomonadati</taxon>
        <taxon>Pseudomonadota</taxon>
        <taxon>Betaproteobacteria</taxon>
        <taxon>Burkholderiales</taxon>
        <taxon>Comamonadaceae</taxon>
        <taxon>Ottowia</taxon>
    </lineage>
</organism>
<dbReference type="AlphaFoldDB" id="A0A2S0MI96"/>
<dbReference type="SUPFAM" id="SSF53213">
    <property type="entry name" value="LigB-like"/>
    <property type="match status" value="1"/>
</dbReference>
<name>A0A2S0MI96_9BURK</name>
<dbReference type="InterPro" id="IPR004183">
    <property type="entry name" value="Xdiol_dOase_suB"/>
</dbReference>
<dbReference type="Proteomes" id="UP000239709">
    <property type="component" value="Chromosome"/>
</dbReference>
<comment type="similarity">
    <text evidence="2">Belongs to the DODA-type extradiol aromatic ring-opening dioxygenase family.</text>
</comment>
<dbReference type="PANTHER" id="PTHR30096:SF0">
    <property type="entry name" value="4,5-DOPA DIOXYGENASE EXTRADIOL-LIKE PROTEIN"/>
    <property type="match status" value="1"/>
</dbReference>
<evidence type="ECO:0000256" key="4">
    <source>
        <dbReference type="ARBA" id="ARBA00022833"/>
    </source>
</evidence>
<dbReference type="GO" id="GO:0008198">
    <property type="term" value="F:ferrous iron binding"/>
    <property type="evidence" value="ECO:0007669"/>
    <property type="project" value="InterPro"/>
</dbReference>
<dbReference type="GO" id="GO:0016702">
    <property type="term" value="F:oxidoreductase activity, acting on single donors with incorporation of molecular oxygen, incorporation of two atoms of oxygen"/>
    <property type="evidence" value="ECO:0007669"/>
    <property type="project" value="UniProtKB-ARBA"/>
</dbReference>
<dbReference type="CDD" id="cd07363">
    <property type="entry name" value="45_DOPA_Dioxygenase"/>
    <property type="match status" value="1"/>
</dbReference>
<evidence type="ECO:0000256" key="3">
    <source>
        <dbReference type="ARBA" id="ARBA00022723"/>
    </source>
</evidence>
<dbReference type="PIRSF" id="PIRSF006157">
    <property type="entry name" value="Doxgns_DODA"/>
    <property type="match status" value="1"/>
</dbReference>
<evidence type="ECO:0000313" key="8">
    <source>
        <dbReference type="Proteomes" id="UP000239709"/>
    </source>
</evidence>
<evidence type="ECO:0000256" key="2">
    <source>
        <dbReference type="ARBA" id="ARBA00007581"/>
    </source>
</evidence>
<keyword evidence="8" id="KW-1185">Reference proteome</keyword>
<dbReference type="RefSeq" id="WP_106703971.1">
    <property type="nucleotide sequence ID" value="NZ_CP027666.1"/>
</dbReference>
<feature type="domain" description="Extradiol ring-cleavage dioxygenase class III enzyme subunit B" evidence="6">
    <location>
        <begin position="47"/>
        <end position="249"/>
    </location>
</feature>
<keyword evidence="7" id="KW-0223">Dioxygenase</keyword>
<evidence type="ECO:0000256" key="1">
    <source>
        <dbReference type="ARBA" id="ARBA00001947"/>
    </source>
</evidence>
<proteinExistence type="inferred from homology"/>
<dbReference type="Pfam" id="PF02900">
    <property type="entry name" value="LigB"/>
    <property type="match status" value="1"/>
</dbReference>
<dbReference type="KEGG" id="otk:C6570_15230"/>
<dbReference type="GO" id="GO:0008270">
    <property type="term" value="F:zinc ion binding"/>
    <property type="evidence" value="ECO:0007669"/>
    <property type="project" value="InterPro"/>
</dbReference>
<dbReference type="InterPro" id="IPR014436">
    <property type="entry name" value="Extradiol_dOase_DODA"/>
</dbReference>
<dbReference type="OrthoDB" id="9790889at2"/>
<evidence type="ECO:0000256" key="5">
    <source>
        <dbReference type="ARBA" id="ARBA00023002"/>
    </source>
</evidence>
<protein>
    <submittedName>
        <fullName evidence="7">Dioxygenase</fullName>
    </submittedName>
</protein>
<evidence type="ECO:0000259" key="6">
    <source>
        <dbReference type="Pfam" id="PF02900"/>
    </source>
</evidence>